<proteinExistence type="predicted"/>
<feature type="compositionally biased region" description="Basic and acidic residues" evidence="1">
    <location>
        <begin position="142"/>
        <end position="156"/>
    </location>
</feature>
<feature type="compositionally biased region" description="Basic residues" evidence="1">
    <location>
        <begin position="167"/>
        <end position="191"/>
    </location>
</feature>
<gene>
    <name evidence="2" type="ORF">OMED0929_LOCUS2277</name>
</gene>
<protein>
    <submittedName>
        <fullName evidence="2">Uncharacterized protein</fullName>
    </submittedName>
</protein>
<name>A0A7S0KGL8_9CHLO</name>
<accession>A0A7S0KGL8</accession>
<sequence>MAHGAIDDVIDDRARALYVSAYERIDRDRGGGGAKLGVPRDGDGDGDGGASARGVFVVNIARDVRAATLHGTVMRVGEGGELARGGDARLADAGSSSGTYAYDINVGGKGKGDGKASLLTRARVRCLRELAITRTLESVRDEYEREAAKARTKETNDGGDDDDDARARKRERKEKKEKKEKSAKKAKKDAS</sequence>
<evidence type="ECO:0000256" key="1">
    <source>
        <dbReference type="SAM" id="MobiDB-lite"/>
    </source>
</evidence>
<organism evidence="2">
    <name type="scientific">Ostreococcus mediterraneus</name>
    <dbReference type="NCBI Taxonomy" id="1486918"/>
    <lineage>
        <taxon>Eukaryota</taxon>
        <taxon>Viridiplantae</taxon>
        <taxon>Chlorophyta</taxon>
        <taxon>Mamiellophyceae</taxon>
        <taxon>Mamiellales</taxon>
        <taxon>Bathycoccaceae</taxon>
        <taxon>Ostreococcus</taxon>
    </lineage>
</organism>
<dbReference type="AlphaFoldDB" id="A0A7S0KGL8"/>
<feature type="region of interest" description="Disordered" evidence="1">
    <location>
        <begin position="142"/>
        <end position="191"/>
    </location>
</feature>
<dbReference type="EMBL" id="HBEW01002768">
    <property type="protein sequence ID" value="CAD8579464.1"/>
    <property type="molecule type" value="Transcribed_RNA"/>
</dbReference>
<reference evidence="2" key="1">
    <citation type="submission" date="2021-01" db="EMBL/GenBank/DDBJ databases">
        <authorList>
            <person name="Corre E."/>
            <person name="Pelletier E."/>
            <person name="Niang G."/>
            <person name="Scheremetjew M."/>
            <person name="Finn R."/>
            <person name="Kale V."/>
            <person name="Holt S."/>
            <person name="Cochrane G."/>
            <person name="Meng A."/>
            <person name="Brown T."/>
            <person name="Cohen L."/>
        </authorList>
    </citation>
    <scope>NUCLEOTIDE SEQUENCE</scope>
    <source>
        <strain evidence="2">Clade-D-RCC2572</strain>
    </source>
</reference>
<evidence type="ECO:0000313" key="2">
    <source>
        <dbReference type="EMBL" id="CAD8579464.1"/>
    </source>
</evidence>